<dbReference type="EMBL" id="BX548174">
    <property type="protein sequence ID" value="CAP16302.1"/>
    <property type="molecule type" value="Genomic_DNA"/>
</dbReference>
<name>A8WI02_PROMP</name>
<dbReference type="HOGENOM" id="CLU_3121490_0_0_3"/>
<evidence type="ECO:0000313" key="2">
    <source>
        <dbReference type="Proteomes" id="UP000001026"/>
    </source>
</evidence>
<reference evidence="1 2" key="1">
    <citation type="journal article" date="2003" name="Nature">
        <title>Genome divergence in two Prochlorococcus ecotypes reflects oceanic niche differentiation.</title>
        <authorList>
            <person name="Rocap G."/>
            <person name="Larimer F.W."/>
            <person name="Lamerdin J.E."/>
            <person name="Malfatti S."/>
            <person name="Chain P."/>
            <person name="Ahlgren N.A."/>
            <person name="Arellano A."/>
            <person name="Coleman M."/>
            <person name="Hauser L."/>
            <person name="Hess W.R."/>
            <person name="Johnson Z.I."/>
            <person name="Land M.L."/>
            <person name="Lindell D."/>
            <person name="Post A.F."/>
            <person name="Regala W."/>
            <person name="Shah M."/>
            <person name="Shaw S.L."/>
            <person name="Steglich C."/>
            <person name="Sullivan M.B."/>
            <person name="Ting C.S."/>
            <person name="Tolonen A."/>
            <person name="Webb E.A."/>
            <person name="Zinser E.R."/>
            <person name="Chisholm S.W."/>
        </authorList>
    </citation>
    <scope>NUCLEOTIDE SEQUENCE [LARGE SCALE GENOMIC DNA]</scope>
    <source>
        <strain evidence="2">CCMP1986 / NIES-2087 / MED4</strain>
    </source>
</reference>
<dbReference type="Proteomes" id="UP000001026">
    <property type="component" value="Chromosome"/>
</dbReference>
<dbReference type="KEGG" id="pmm:PMM1800"/>
<evidence type="ECO:0000313" key="1">
    <source>
        <dbReference type="EMBL" id="CAP16302.1"/>
    </source>
</evidence>
<protein>
    <submittedName>
        <fullName evidence="1">Uncharacterized protein</fullName>
    </submittedName>
</protein>
<sequence>MDNKEKEKDISSLEFDKGKTRNDYKFLVQKLKNIKEIITLLENKFLQKEM</sequence>
<organism evidence="1 2">
    <name type="scientific">Prochlorococcus marinus subsp. pastoris (strain CCMP1986 / NIES-2087 / MED4)</name>
    <dbReference type="NCBI Taxonomy" id="59919"/>
    <lineage>
        <taxon>Bacteria</taxon>
        <taxon>Bacillati</taxon>
        <taxon>Cyanobacteriota</taxon>
        <taxon>Cyanophyceae</taxon>
        <taxon>Synechococcales</taxon>
        <taxon>Prochlorococcaceae</taxon>
        <taxon>Prochlorococcus</taxon>
    </lineage>
</organism>
<dbReference type="AlphaFoldDB" id="A8WI02"/>
<proteinExistence type="predicted"/>
<dbReference type="RefSeq" id="WP_157859382.1">
    <property type="nucleotide sequence ID" value="NC_005072.1"/>
</dbReference>
<accession>A8WI02</accession>
<gene>
    <name evidence="1" type="ordered locus">PMM1800</name>
</gene>
<dbReference type="STRING" id="59919.PMM1800"/>